<keyword evidence="3" id="KW-1185">Reference proteome</keyword>
<dbReference type="Proteomes" id="UP000193396">
    <property type="component" value="Unassembled WGS sequence"/>
</dbReference>
<dbReference type="InterPro" id="IPR013691">
    <property type="entry name" value="MeTrfase_14"/>
</dbReference>
<reference evidence="2 3" key="1">
    <citation type="submission" date="2014-03" db="EMBL/GenBank/DDBJ databases">
        <title>The draft genome sequence of Thalassospira alkalitolerans JCM 18968.</title>
        <authorList>
            <person name="Lai Q."/>
            <person name="Shao Z."/>
        </authorList>
    </citation>
    <scope>NUCLEOTIDE SEQUENCE [LARGE SCALE GENOMIC DNA]</scope>
    <source>
        <strain evidence="2 3">JCM 18968</strain>
    </source>
</reference>
<dbReference type="Pfam" id="PF08484">
    <property type="entry name" value="Methyltransf_14"/>
    <property type="match status" value="1"/>
</dbReference>
<dbReference type="Gene3D" id="3.40.50.720">
    <property type="entry name" value="NAD(P)-binding Rossmann-like Domain"/>
    <property type="match status" value="1"/>
</dbReference>
<evidence type="ECO:0000259" key="1">
    <source>
        <dbReference type="Pfam" id="PF08484"/>
    </source>
</evidence>
<feature type="domain" description="C-methyltransferase" evidence="1">
    <location>
        <begin position="229"/>
        <end position="339"/>
    </location>
</feature>
<dbReference type="SUPFAM" id="SSF53335">
    <property type="entry name" value="S-adenosyl-L-methionine-dependent methyltransferases"/>
    <property type="match status" value="1"/>
</dbReference>
<comment type="caution">
    <text evidence="2">The sequence shown here is derived from an EMBL/GenBank/DDBJ whole genome shotgun (WGS) entry which is preliminary data.</text>
</comment>
<proteinExistence type="predicted"/>
<evidence type="ECO:0000313" key="2">
    <source>
        <dbReference type="EMBL" id="OSQ50095.1"/>
    </source>
</evidence>
<accession>A0A1Y2LGM7</accession>
<sequence length="357" mass="40880">MIQLVNPMPADMVRSEFDWITYNEPEGHLDDVVRRLSELPNLNKDSRIIGLTYKDDTTLKRLNDLGFCNVYRYDAVNDLGLLSPYSGLESIQAAFNSQNNLRLKEKHGLADLLSVRHILEHSHNPQLFISEIRKLVKPNGYIWFEMPDSSKFIKASDYVFIWEEHITYFTSYMMDVFAKNSDIYLNDIIIYPYQFEDSLVAIAENSQWVEKKWPLLLDADLDQALADGDKFAKQFSDCARSVRGVLEQWKIQGKKVAVFGAGHLAAKFLNMYSVGEFVTWVIDDHPSKQGLLMPGSGVPIIDSSVLTETDVCLLSLNYESERKVRAKNEDYINRGGEFMSIFVDNEGSIISEARNEF</sequence>
<dbReference type="Gene3D" id="3.40.50.150">
    <property type="entry name" value="Vaccinia Virus protein VP39"/>
    <property type="match status" value="1"/>
</dbReference>
<dbReference type="EMBL" id="JFKB01000001">
    <property type="protein sequence ID" value="OSQ50095.1"/>
    <property type="molecule type" value="Genomic_DNA"/>
</dbReference>
<gene>
    <name evidence="2" type="ORF">TALK_00935</name>
</gene>
<evidence type="ECO:0000313" key="3">
    <source>
        <dbReference type="Proteomes" id="UP000193396"/>
    </source>
</evidence>
<protein>
    <recommendedName>
        <fullName evidence="1">C-methyltransferase domain-containing protein</fullName>
    </recommendedName>
</protein>
<dbReference type="InterPro" id="IPR029063">
    <property type="entry name" value="SAM-dependent_MTases_sf"/>
</dbReference>
<name>A0A1Y2LGM7_9PROT</name>
<dbReference type="AlphaFoldDB" id="A0A1Y2LGM7"/>
<organism evidence="2 3">
    <name type="scientific">Thalassospira alkalitolerans</name>
    <dbReference type="NCBI Taxonomy" id="1293890"/>
    <lineage>
        <taxon>Bacteria</taxon>
        <taxon>Pseudomonadati</taxon>
        <taxon>Pseudomonadota</taxon>
        <taxon>Alphaproteobacteria</taxon>
        <taxon>Rhodospirillales</taxon>
        <taxon>Thalassospiraceae</taxon>
        <taxon>Thalassospira</taxon>
    </lineage>
</organism>
<dbReference type="STRING" id="1293890.TALK_00935"/>
<dbReference type="Pfam" id="PF13489">
    <property type="entry name" value="Methyltransf_23"/>
    <property type="match status" value="1"/>
</dbReference>